<protein>
    <submittedName>
        <fullName evidence="1">Uncharacterized protein</fullName>
    </submittedName>
</protein>
<dbReference type="PANTHER" id="PTHR10170:SF10">
    <property type="entry name" value="HUNTINGTIN"/>
    <property type="match status" value="1"/>
</dbReference>
<organism evidence="1 2">
    <name type="scientific">Ladona fulva</name>
    <name type="common">Scarce chaser dragonfly</name>
    <name type="synonym">Libellula fulva</name>
    <dbReference type="NCBI Taxonomy" id="123851"/>
    <lineage>
        <taxon>Eukaryota</taxon>
        <taxon>Metazoa</taxon>
        <taxon>Ecdysozoa</taxon>
        <taxon>Arthropoda</taxon>
        <taxon>Hexapoda</taxon>
        <taxon>Insecta</taxon>
        <taxon>Pterygota</taxon>
        <taxon>Palaeoptera</taxon>
        <taxon>Odonata</taxon>
        <taxon>Epiprocta</taxon>
        <taxon>Anisoptera</taxon>
        <taxon>Libelluloidea</taxon>
        <taxon>Libellulidae</taxon>
        <taxon>Ladona</taxon>
    </lineage>
</organism>
<comment type="caution">
    <text evidence="1">The sequence shown here is derived from an EMBL/GenBank/DDBJ whole genome shotgun (WGS) entry which is preliminary data.</text>
</comment>
<evidence type="ECO:0000313" key="2">
    <source>
        <dbReference type="Proteomes" id="UP000792457"/>
    </source>
</evidence>
<sequence>FIFHVIRIVVKKIHSIVFDPASQRDSAYLQEQFCHFLLYCIHMFESGTYSKVVNAAIELVKSDGLEMKTEGVRGDLSKIFLELTPVCPLISCLWCYILILLEVSDRTLWSKLLGLCEEPSSVNGSAHR</sequence>
<dbReference type="EMBL" id="KZ308275">
    <property type="protein sequence ID" value="KAG8226328.1"/>
    <property type="molecule type" value="Genomic_DNA"/>
</dbReference>
<gene>
    <name evidence="1" type="ORF">J437_LFUL009905</name>
</gene>
<proteinExistence type="predicted"/>
<dbReference type="InterPro" id="IPR028426">
    <property type="entry name" value="Huntingtin_fam"/>
</dbReference>
<reference evidence="1" key="1">
    <citation type="submission" date="2013-04" db="EMBL/GenBank/DDBJ databases">
        <authorList>
            <person name="Qu J."/>
            <person name="Murali S.C."/>
            <person name="Bandaranaike D."/>
            <person name="Bellair M."/>
            <person name="Blankenburg K."/>
            <person name="Chao H."/>
            <person name="Dinh H."/>
            <person name="Doddapaneni H."/>
            <person name="Downs B."/>
            <person name="Dugan-Rocha S."/>
            <person name="Elkadiri S."/>
            <person name="Gnanaolivu R.D."/>
            <person name="Hernandez B."/>
            <person name="Javaid M."/>
            <person name="Jayaseelan J.C."/>
            <person name="Lee S."/>
            <person name="Li M."/>
            <person name="Ming W."/>
            <person name="Munidasa M."/>
            <person name="Muniz J."/>
            <person name="Nguyen L."/>
            <person name="Ongeri F."/>
            <person name="Osuji N."/>
            <person name="Pu L.-L."/>
            <person name="Puazo M."/>
            <person name="Qu C."/>
            <person name="Quiroz J."/>
            <person name="Raj R."/>
            <person name="Weissenberger G."/>
            <person name="Xin Y."/>
            <person name="Zou X."/>
            <person name="Han Y."/>
            <person name="Richards S."/>
            <person name="Worley K."/>
            <person name="Muzny D."/>
            <person name="Gibbs R."/>
        </authorList>
    </citation>
    <scope>NUCLEOTIDE SEQUENCE</scope>
    <source>
        <strain evidence="1">Sampled in the wild</strain>
    </source>
</reference>
<dbReference type="GO" id="GO:0005737">
    <property type="term" value="C:cytoplasm"/>
    <property type="evidence" value="ECO:0007669"/>
    <property type="project" value="TreeGrafter"/>
</dbReference>
<evidence type="ECO:0000313" key="1">
    <source>
        <dbReference type="EMBL" id="KAG8226328.1"/>
    </source>
</evidence>
<dbReference type="PANTHER" id="PTHR10170">
    <property type="entry name" value="HUNTINGTON DISEASE PROTEIN"/>
    <property type="match status" value="1"/>
</dbReference>
<keyword evidence="2" id="KW-1185">Reference proteome</keyword>
<dbReference type="InterPro" id="IPR048412">
    <property type="entry name" value="Htt_bridge"/>
</dbReference>
<dbReference type="AlphaFoldDB" id="A0A8K0K1N1"/>
<dbReference type="Pfam" id="PF20925">
    <property type="entry name" value="Htt_bridge"/>
    <property type="match status" value="1"/>
</dbReference>
<reference evidence="1" key="2">
    <citation type="submission" date="2017-10" db="EMBL/GenBank/DDBJ databases">
        <title>Ladona fulva Genome sequencing and assembly.</title>
        <authorList>
            <person name="Murali S."/>
            <person name="Richards S."/>
            <person name="Bandaranaike D."/>
            <person name="Bellair M."/>
            <person name="Blankenburg K."/>
            <person name="Chao H."/>
            <person name="Dinh H."/>
            <person name="Doddapaneni H."/>
            <person name="Dugan-Rocha S."/>
            <person name="Elkadiri S."/>
            <person name="Gnanaolivu R."/>
            <person name="Hernandez B."/>
            <person name="Skinner E."/>
            <person name="Javaid M."/>
            <person name="Lee S."/>
            <person name="Li M."/>
            <person name="Ming W."/>
            <person name="Munidasa M."/>
            <person name="Muniz J."/>
            <person name="Nguyen L."/>
            <person name="Hughes D."/>
            <person name="Osuji N."/>
            <person name="Pu L.-L."/>
            <person name="Puazo M."/>
            <person name="Qu C."/>
            <person name="Quiroz J."/>
            <person name="Raj R."/>
            <person name="Weissenberger G."/>
            <person name="Xin Y."/>
            <person name="Zou X."/>
            <person name="Han Y."/>
            <person name="Worley K."/>
            <person name="Muzny D."/>
            <person name="Gibbs R."/>
        </authorList>
    </citation>
    <scope>NUCLEOTIDE SEQUENCE</scope>
    <source>
        <strain evidence="1">Sampled in the wild</strain>
    </source>
</reference>
<feature type="non-terminal residue" evidence="1">
    <location>
        <position position="128"/>
    </location>
</feature>
<feature type="non-terminal residue" evidence="1">
    <location>
        <position position="1"/>
    </location>
</feature>
<dbReference type="Proteomes" id="UP000792457">
    <property type="component" value="Unassembled WGS sequence"/>
</dbReference>
<name>A0A8K0K1N1_LADFU</name>
<accession>A0A8K0K1N1</accession>